<dbReference type="AlphaFoldDB" id="A0A4R8V8U6"/>
<evidence type="ECO:0000256" key="6">
    <source>
        <dbReference type="SAM" id="MobiDB-lite"/>
    </source>
</evidence>
<evidence type="ECO:0000256" key="2">
    <source>
        <dbReference type="ARBA" id="ARBA00023002"/>
    </source>
</evidence>
<feature type="binding site" evidence="5">
    <location>
        <position position="134"/>
    </location>
    <ligand>
        <name>FMN</name>
        <dbReference type="ChEBI" id="CHEBI:58210"/>
    </ligand>
</feature>
<dbReference type="InterPro" id="IPR012133">
    <property type="entry name" value="Alpha-hydoxy_acid_DH_FMN"/>
</dbReference>
<evidence type="ECO:0000313" key="7">
    <source>
        <dbReference type="EMBL" id="TFB78905.1"/>
    </source>
</evidence>
<feature type="binding site" evidence="5">
    <location>
        <position position="323"/>
    </location>
    <ligand>
        <name>FMN</name>
        <dbReference type="ChEBI" id="CHEBI:58210"/>
    </ligand>
</feature>
<comment type="cofactor">
    <cofactor evidence="1">
        <name>FMN</name>
        <dbReference type="ChEBI" id="CHEBI:58210"/>
    </cofactor>
</comment>
<feature type="binding site" evidence="5">
    <location>
        <position position="52"/>
    </location>
    <ligand>
        <name>glyoxylate</name>
        <dbReference type="ChEBI" id="CHEBI:36655"/>
    </ligand>
</feature>
<comment type="caution">
    <text evidence="7">The sequence shown here is derived from an EMBL/GenBank/DDBJ whole genome shotgun (WGS) entry which is preliminary data.</text>
</comment>
<dbReference type="Pfam" id="PF01070">
    <property type="entry name" value="FMN_dh"/>
    <property type="match status" value="1"/>
</dbReference>
<organism evidence="7 8">
    <name type="scientific">Terrimesophilobacter mesophilus</name>
    <dbReference type="NCBI Taxonomy" id="433647"/>
    <lineage>
        <taxon>Bacteria</taxon>
        <taxon>Bacillati</taxon>
        <taxon>Actinomycetota</taxon>
        <taxon>Actinomycetes</taxon>
        <taxon>Micrococcales</taxon>
        <taxon>Microbacteriaceae</taxon>
        <taxon>Terrimesophilobacter</taxon>
    </lineage>
</organism>
<dbReference type="PANTHER" id="PTHR10578">
    <property type="entry name" value="S -2-HYDROXY-ACID OXIDASE-RELATED"/>
    <property type="match status" value="1"/>
</dbReference>
<reference evidence="7 8" key="1">
    <citation type="submission" date="2019-03" db="EMBL/GenBank/DDBJ databases">
        <title>Genomics of glacier-inhabiting Cryobacterium strains.</title>
        <authorList>
            <person name="Liu Q."/>
            <person name="Xin Y.-H."/>
        </authorList>
    </citation>
    <scope>NUCLEOTIDE SEQUENCE [LARGE SCALE GENOMIC DNA]</scope>
    <source>
        <strain evidence="7 8">CGMCC 1.10440</strain>
    </source>
</reference>
<dbReference type="PANTHER" id="PTHR10578:SF143">
    <property type="entry name" value="FMN-DEPENDENT ALPHA-HYDROXY ACID DEHYDROGENASE PB1A11.03"/>
    <property type="match status" value="1"/>
</dbReference>
<dbReference type="PROSITE" id="PS51349">
    <property type="entry name" value="FMN_HYDROXY_ACID_DH_2"/>
    <property type="match status" value="1"/>
</dbReference>
<evidence type="ECO:0000256" key="1">
    <source>
        <dbReference type="ARBA" id="ARBA00001917"/>
    </source>
</evidence>
<dbReference type="InterPro" id="IPR000262">
    <property type="entry name" value="FMN-dep_DH"/>
</dbReference>
<keyword evidence="5" id="KW-0285">Flavoprotein</keyword>
<feature type="binding site" evidence="5">
    <location>
        <begin position="379"/>
        <end position="380"/>
    </location>
    <ligand>
        <name>FMN</name>
        <dbReference type="ChEBI" id="CHEBI:58210"/>
    </ligand>
</feature>
<feature type="binding site" evidence="5">
    <location>
        <position position="193"/>
    </location>
    <ligand>
        <name>glyoxylate</name>
        <dbReference type="ChEBI" id="CHEBI:36655"/>
    </ligand>
</feature>
<sequence>MTQERSATGFGRETQSTIYRDGASGHRPVVPTSAQALYNAAHAAMSPEAWAYVAGSSGSETTAAANRAALDRWRIVPRVLRNVAVRDLGIDLLGHHYPSPVIAAPVGALGLVHPDADLAVARASAELGIPYIFSNQASKTMEETAAIMGDSPRWFQLYWSSSDDLVASLLRRAEGAGAQAIVITLDTHTLGWRPRDLDLAYLPFIHGIGIAQYTSDPVFRAIVRERAAMPSDGPRPRVTPRAVKTLLDMTRHYPGRMVENLRSGEPRVAVETFLDVFSRPSLTWDELAFARKHTSLPIVLKGIQHPDDARRALAAGVDGIVVSNHGGRQIDGAIGSLDVLPAIVDIVGGRMPVLFDSGIRGGSDILKALALGAAAVLVGRPWVYGLAIAGSAGVREVLRNLVAEFDIALGLSGHTSIAELSRDSLGERP</sequence>
<dbReference type="InterPro" id="IPR013785">
    <property type="entry name" value="Aldolase_TIM"/>
</dbReference>
<dbReference type="OrthoDB" id="9770452at2"/>
<gene>
    <name evidence="7" type="ORF">E3N84_01750</name>
</gene>
<dbReference type="GO" id="GO:0010181">
    <property type="term" value="F:FMN binding"/>
    <property type="evidence" value="ECO:0007669"/>
    <property type="project" value="InterPro"/>
</dbReference>
<keyword evidence="7" id="KW-0503">Monooxygenase</keyword>
<comment type="similarity">
    <text evidence="3">Belongs to the FMN-dependent alpha-hydroxy acid dehydrogenase family.</text>
</comment>
<keyword evidence="5" id="KW-0288">FMN</keyword>
<dbReference type="Gene3D" id="3.20.20.70">
    <property type="entry name" value="Aldolase class I"/>
    <property type="match status" value="1"/>
</dbReference>
<feature type="region of interest" description="Disordered" evidence="6">
    <location>
        <begin position="1"/>
        <end position="25"/>
    </location>
</feature>
<proteinExistence type="inferred from homology"/>
<name>A0A4R8V8U6_9MICO</name>
<dbReference type="PROSITE" id="PS00557">
    <property type="entry name" value="FMN_HYDROXY_ACID_DH_1"/>
    <property type="match status" value="1"/>
</dbReference>
<feature type="binding site" evidence="5">
    <location>
        <begin position="356"/>
        <end position="360"/>
    </location>
    <ligand>
        <name>FMN</name>
        <dbReference type="ChEBI" id="CHEBI:58210"/>
    </ligand>
</feature>
<protein>
    <submittedName>
        <fullName evidence="7">Lactate 2-monooxygenase</fullName>
    </submittedName>
</protein>
<dbReference type="PIRSF" id="PIRSF000138">
    <property type="entry name" value="Al-hdrx_acd_dh"/>
    <property type="match status" value="1"/>
</dbReference>
<dbReference type="EMBL" id="SOFI01000003">
    <property type="protein sequence ID" value="TFB78905.1"/>
    <property type="molecule type" value="Genomic_DNA"/>
</dbReference>
<dbReference type="Proteomes" id="UP000298488">
    <property type="component" value="Unassembled WGS sequence"/>
</dbReference>
<feature type="binding site" evidence="5">
    <location>
        <position position="301"/>
    </location>
    <ligand>
        <name>FMN</name>
        <dbReference type="ChEBI" id="CHEBI:58210"/>
    </ligand>
</feature>
<evidence type="ECO:0000256" key="4">
    <source>
        <dbReference type="PIRSR" id="PIRSR000138-1"/>
    </source>
</evidence>
<feature type="binding site" evidence="5">
    <location>
        <position position="184"/>
    </location>
    <ligand>
        <name>FMN</name>
        <dbReference type="ChEBI" id="CHEBI:58210"/>
    </ligand>
</feature>
<feature type="binding site" evidence="5">
    <location>
        <begin position="105"/>
        <end position="107"/>
    </location>
    <ligand>
        <name>FMN</name>
        <dbReference type="ChEBI" id="CHEBI:58210"/>
    </ligand>
</feature>
<feature type="binding site" evidence="5">
    <location>
        <position position="325"/>
    </location>
    <ligand>
        <name>glyoxylate</name>
        <dbReference type="ChEBI" id="CHEBI:36655"/>
    </ligand>
</feature>
<keyword evidence="8" id="KW-1185">Reference proteome</keyword>
<feature type="binding site" evidence="5">
    <location>
        <position position="158"/>
    </location>
    <ligand>
        <name>FMN</name>
        <dbReference type="ChEBI" id="CHEBI:58210"/>
    </ligand>
</feature>
<evidence type="ECO:0000256" key="3">
    <source>
        <dbReference type="ARBA" id="ARBA00024042"/>
    </source>
</evidence>
<dbReference type="RefSeq" id="WP_104094785.1">
    <property type="nucleotide sequence ID" value="NZ_JACHBP010000001.1"/>
</dbReference>
<dbReference type="SUPFAM" id="SSF51395">
    <property type="entry name" value="FMN-linked oxidoreductases"/>
    <property type="match status" value="1"/>
</dbReference>
<dbReference type="GO" id="GO:0004497">
    <property type="term" value="F:monooxygenase activity"/>
    <property type="evidence" value="ECO:0007669"/>
    <property type="project" value="UniProtKB-KW"/>
</dbReference>
<evidence type="ECO:0000313" key="8">
    <source>
        <dbReference type="Proteomes" id="UP000298488"/>
    </source>
</evidence>
<feature type="binding site" evidence="5">
    <location>
        <position position="328"/>
    </location>
    <ligand>
        <name>glyoxylate</name>
        <dbReference type="ChEBI" id="CHEBI:36655"/>
    </ligand>
</feature>
<feature type="binding site" evidence="5">
    <location>
        <position position="156"/>
    </location>
    <ligand>
        <name>FMN</name>
        <dbReference type="ChEBI" id="CHEBI:58210"/>
    </ligand>
</feature>
<dbReference type="InterPro" id="IPR008259">
    <property type="entry name" value="FMN_hydac_DH_AS"/>
</dbReference>
<feature type="active site" description="Proton acceptor" evidence="4">
    <location>
        <position position="325"/>
    </location>
</feature>
<accession>A0A4R8V8U6</accession>
<dbReference type="InterPro" id="IPR037396">
    <property type="entry name" value="FMN_HAD"/>
</dbReference>
<evidence type="ECO:0000256" key="5">
    <source>
        <dbReference type="PIRSR" id="PIRSR000138-2"/>
    </source>
</evidence>
<keyword evidence="2" id="KW-0560">Oxidoreductase</keyword>